<protein>
    <submittedName>
        <fullName evidence="2">Conjugative transfer pilus assembly protein TraH</fullName>
    </submittedName>
</protein>
<dbReference type="EMBL" id="QPJI01000020">
    <property type="protein sequence ID" value="RCW62920.1"/>
    <property type="molecule type" value="Genomic_DNA"/>
</dbReference>
<reference evidence="2 3" key="1">
    <citation type="submission" date="2018-07" db="EMBL/GenBank/DDBJ databases">
        <title>Freshwater and sediment microbial communities from various areas in North America, analyzing microbe dynamics in response to fracking.</title>
        <authorList>
            <person name="Lamendella R."/>
        </authorList>
    </citation>
    <scope>NUCLEOTIDE SEQUENCE [LARGE SCALE GENOMIC DNA]</scope>
    <source>
        <strain evidence="2 3">105B</strain>
    </source>
</reference>
<organism evidence="2 3">
    <name type="scientific">Marinobacter nauticus</name>
    <name type="common">Marinobacter hydrocarbonoclasticus</name>
    <name type="synonym">Marinobacter aquaeolei</name>
    <dbReference type="NCBI Taxonomy" id="2743"/>
    <lineage>
        <taxon>Bacteria</taxon>
        <taxon>Pseudomonadati</taxon>
        <taxon>Pseudomonadota</taxon>
        <taxon>Gammaproteobacteria</taxon>
        <taxon>Pseudomonadales</taxon>
        <taxon>Marinobacteraceae</taxon>
        <taxon>Marinobacter</taxon>
    </lineage>
</organism>
<gene>
    <name evidence="2" type="ORF">DET61_12042</name>
</gene>
<accession>A0A368X4J5</accession>
<comment type="caution">
    <text evidence="2">The sequence shown here is derived from an EMBL/GenBank/DDBJ whole genome shotgun (WGS) entry which is preliminary data.</text>
</comment>
<sequence length="487" mass="52804">MKRTASKIRILAGSAITASTILMSANAYSGMQQQMETMFNGMANVTDPGTFQTQTRGGIAFGGVSVRTPIIDQNVVTWVPPSAAGGCNGIDLNGGSFSFINGQQIVNTLQAVAANAQGYAFQLALDAVYPEAAAWIEVFQKKMQSMNEYLGNSCQMAQGIVDGGIDAWKNRDNTEFWSMANVTGAAKDFYESATSGWTPEDSRTSPETADIFADRRGNIVYRALQEGQAMAKFPDGDQDMAEHIMSLLGVYIIPRQTEQGSIDDTHGARTKLGAEVSVTRESPPLFTLKQFVIGSMTGDDSGAAAPLKVWRCGTGADDAKYCETPTIQNSNFEGFTKLIEEALLGSSSAPGIIAKLQTNTGNYTNLERGVALSLPNSQFAFIRNLALKAPQAVRGYAKAAARNIALDMAYELAREALAQTIAGLSTLQATNKELVKEMLQERGRELTQEYDRLRGTEFATNESLTKMYRDIMEVTSSDELFRMTEQN</sequence>
<dbReference type="InterPro" id="IPR010927">
    <property type="entry name" value="T4SS_TraH"/>
</dbReference>
<dbReference type="RefSeq" id="WP_114435402.1">
    <property type="nucleotide sequence ID" value="NZ_QPJI01000020.1"/>
</dbReference>
<dbReference type="Pfam" id="PF06122">
    <property type="entry name" value="TraH"/>
    <property type="match status" value="1"/>
</dbReference>
<feature type="signal peptide" evidence="1">
    <location>
        <begin position="1"/>
        <end position="29"/>
    </location>
</feature>
<dbReference type="AlphaFoldDB" id="A0A368X4J5"/>
<evidence type="ECO:0000256" key="1">
    <source>
        <dbReference type="SAM" id="SignalP"/>
    </source>
</evidence>
<dbReference type="Proteomes" id="UP000253647">
    <property type="component" value="Unassembled WGS sequence"/>
</dbReference>
<evidence type="ECO:0000313" key="3">
    <source>
        <dbReference type="Proteomes" id="UP000253647"/>
    </source>
</evidence>
<feature type="chain" id="PRO_5016611923" evidence="1">
    <location>
        <begin position="30"/>
        <end position="487"/>
    </location>
</feature>
<name>A0A368X4J5_MARNT</name>
<evidence type="ECO:0000313" key="2">
    <source>
        <dbReference type="EMBL" id="RCW62920.1"/>
    </source>
</evidence>
<proteinExistence type="predicted"/>
<keyword evidence="1" id="KW-0732">Signal</keyword>